<dbReference type="EMBL" id="PDNC01000102">
    <property type="protein sequence ID" value="PGG99405.1"/>
    <property type="molecule type" value="Genomic_DNA"/>
</dbReference>
<proteinExistence type="predicted"/>
<feature type="domain" description="SUZ" evidence="2">
    <location>
        <begin position="138"/>
        <end position="216"/>
    </location>
</feature>
<dbReference type="OrthoDB" id="5422283at2759"/>
<feature type="compositionally biased region" description="Low complexity" evidence="1">
    <location>
        <begin position="213"/>
        <end position="230"/>
    </location>
</feature>
<keyword evidence="5" id="KW-1185">Reference proteome</keyword>
<dbReference type="Proteomes" id="UP000224080">
    <property type="component" value="Unassembled WGS sequence"/>
</dbReference>
<dbReference type="InterPro" id="IPR024771">
    <property type="entry name" value="SUZ"/>
</dbReference>
<evidence type="ECO:0000259" key="2">
    <source>
        <dbReference type="PROSITE" id="PS51673"/>
    </source>
</evidence>
<protein>
    <submittedName>
        <fullName evidence="4">Uncharacterized protein</fullName>
    </submittedName>
</protein>
<dbReference type="STRING" id="2060905.A0A2B7WRM0"/>
<feature type="region of interest" description="Disordered" evidence="1">
    <location>
        <begin position="27"/>
        <end position="56"/>
    </location>
</feature>
<comment type="caution">
    <text evidence="4">The sequence shown here is derived from an EMBL/GenBank/DDBJ whole genome shotgun (WGS) entry which is preliminary data.</text>
</comment>
<gene>
    <name evidence="4" type="ORF">GX51_06339</name>
</gene>
<feature type="compositionally biased region" description="Low complexity" evidence="1">
    <location>
        <begin position="107"/>
        <end position="126"/>
    </location>
</feature>
<feature type="compositionally biased region" description="Low complexity" evidence="1">
    <location>
        <begin position="142"/>
        <end position="161"/>
    </location>
</feature>
<sequence>MSARTSATVPDAWDDNWEAQIDCEPRAQAGTAEPSAAPVPEKKLSSRAIKAQKRAQHAEFNRQLWAEAESPQTFHFLESRAASVPLRSDFKQPVTVLSRKPQLAKRQQSQSQSPSAVSPSPSSSASGALHAATAGIQHLSLSGTTSPAPGAATTATIATPPDILPNDDGDDDDDDDDGEDGPRLTPEELQAQREREREERQRKYEEVRERLFGSPSGAGSGASSPGSASITPPPSQAHSHDHSHHHPHSHRQGPGTRGRGRALRSNASSRESRERKEISTNYNNNNNKSNRQLYDPNCPARSTSGHGQRVDRRQNYVNNAQENGRVQENPQQLQQQQMPLRTPRGPDGSGRGGFGFSPRGAKSLVNQLHSSQPI</sequence>
<evidence type="ECO:0000313" key="5">
    <source>
        <dbReference type="Proteomes" id="UP000224080"/>
    </source>
</evidence>
<feature type="domain" description="SUZ-C" evidence="3">
    <location>
        <begin position="305"/>
        <end position="358"/>
    </location>
</feature>
<name>A0A2B7WRM0_9EURO</name>
<dbReference type="InterPro" id="IPR024642">
    <property type="entry name" value="SUZ-C"/>
</dbReference>
<feature type="compositionally biased region" description="Acidic residues" evidence="1">
    <location>
        <begin position="165"/>
        <end position="179"/>
    </location>
</feature>
<accession>A0A2B7WRM0</accession>
<dbReference type="PROSITE" id="PS51673">
    <property type="entry name" value="SUZ"/>
    <property type="match status" value="1"/>
</dbReference>
<dbReference type="AlphaFoldDB" id="A0A2B7WRM0"/>
<evidence type="ECO:0000313" key="4">
    <source>
        <dbReference type="EMBL" id="PGG99405.1"/>
    </source>
</evidence>
<feature type="compositionally biased region" description="Polar residues" evidence="1">
    <location>
        <begin position="315"/>
        <end position="330"/>
    </location>
</feature>
<feature type="region of interest" description="Disordered" evidence="1">
    <location>
        <begin position="85"/>
        <end position="374"/>
    </location>
</feature>
<feature type="compositionally biased region" description="Low complexity" evidence="1">
    <location>
        <begin position="279"/>
        <end position="290"/>
    </location>
</feature>
<feature type="compositionally biased region" description="Polar residues" evidence="1">
    <location>
        <begin position="364"/>
        <end position="374"/>
    </location>
</feature>
<dbReference type="PROSITE" id="PS51938">
    <property type="entry name" value="SUZ_C"/>
    <property type="match status" value="1"/>
</dbReference>
<evidence type="ECO:0000256" key="1">
    <source>
        <dbReference type="SAM" id="MobiDB-lite"/>
    </source>
</evidence>
<feature type="compositionally biased region" description="Basic and acidic residues" evidence="1">
    <location>
        <begin position="180"/>
        <end position="211"/>
    </location>
</feature>
<evidence type="ECO:0000259" key="3">
    <source>
        <dbReference type="PROSITE" id="PS51938"/>
    </source>
</evidence>
<feature type="compositionally biased region" description="Basic residues" evidence="1">
    <location>
        <begin position="241"/>
        <end position="251"/>
    </location>
</feature>
<reference evidence="4 5" key="1">
    <citation type="submission" date="2017-10" db="EMBL/GenBank/DDBJ databases">
        <title>Comparative genomics in systemic dimorphic fungi from Ajellomycetaceae.</title>
        <authorList>
            <person name="Munoz J.F."/>
            <person name="Mcewen J.G."/>
            <person name="Clay O.K."/>
            <person name="Cuomo C.A."/>
        </authorList>
    </citation>
    <scope>NUCLEOTIDE SEQUENCE [LARGE SCALE GENOMIC DNA]</scope>
    <source>
        <strain evidence="4 5">UAMH130</strain>
    </source>
</reference>
<organism evidence="4 5">
    <name type="scientific">Blastomyces parvus</name>
    <dbReference type="NCBI Taxonomy" id="2060905"/>
    <lineage>
        <taxon>Eukaryota</taxon>
        <taxon>Fungi</taxon>
        <taxon>Dikarya</taxon>
        <taxon>Ascomycota</taxon>
        <taxon>Pezizomycotina</taxon>
        <taxon>Eurotiomycetes</taxon>
        <taxon>Eurotiomycetidae</taxon>
        <taxon>Onygenales</taxon>
        <taxon>Ajellomycetaceae</taxon>
        <taxon>Blastomyces</taxon>
    </lineage>
</organism>